<dbReference type="SFLD" id="SFLDG01017">
    <property type="entry name" value="Polyprenyl_Transferase_Like"/>
    <property type="match status" value="1"/>
</dbReference>
<evidence type="ECO:0000256" key="3">
    <source>
        <dbReference type="ARBA" id="ARBA00006706"/>
    </source>
</evidence>
<dbReference type="RefSeq" id="WP_229705082.1">
    <property type="nucleotide sequence ID" value="NZ_BMCS01000001.1"/>
</dbReference>
<accession>A0ABQ1UYH4</accession>
<keyword evidence="6" id="KW-0460">Magnesium</keyword>
<dbReference type="InterPro" id="IPR033749">
    <property type="entry name" value="Polyprenyl_synt_CS"/>
</dbReference>
<name>A0ABQ1UYH4_9NOCA</name>
<reference evidence="9" key="1">
    <citation type="journal article" date="2019" name="Int. J. Syst. Evol. Microbiol.">
        <title>The Global Catalogue of Microorganisms (GCM) 10K type strain sequencing project: providing services to taxonomists for standard genome sequencing and annotation.</title>
        <authorList>
            <consortium name="The Broad Institute Genomics Platform"/>
            <consortium name="The Broad Institute Genome Sequencing Center for Infectious Disease"/>
            <person name="Wu L."/>
            <person name="Ma J."/>
        </authorList>
    </citation>
    <scope>NUCLEOTIDE SEQUENCE [LARGE SCALE GENOMIC DNA]</scope>
    <source>
        <strain evidence="9">CCM 7855</strain>
    </source>
</reference>
<evidence type="ECO:0000313" key="8">
    <source>
        <dbReference type="EMBL" id="GGF29395.1"/>
    </source>
</evidence>
<dbReference type="Pfam" id="PF00348">
    <property type="entry name" value="polyprenyl_synt"/>
    <property type="match status" value="1"/>
</dbReference>
<evidence type="ECO:0000256" key="2">
    <source>
        <dbReference type="ARBA" id="ARBA00005128"/>
    </source>
</evidence>
<keyword evidence="4 7" id="KW-0808">Transferase</keyword>
<dbReference type="PANTHER" id="PTHR12001">
    <property type="entry name" value="GERANYLGERANYL PYROPHOSPHATE SYNTHASE"/>
    <property type="match status" value="1"/>
</dbReference>
<evidence type="ECO:0000256" key="6">
    <source>
        <dbReference type="ARBA" id="ARBA00022842"/>
    </source>
</evidence>
<evidence type="ECO:0000256" key="7">
    <source>
        <dbReference type="RuleBase" id="RU004466"/>
    </source>
</evidence>
<keyword evidence="5" id="KW-0479">Metal-binding</keyword>
<dbReference type="EMBL" id="BMCS01000001">
    <property type="protein sequence ID" value="GGF29395.1"/>
    <property type="molecule type" value="Genomic_DNA"/>
</dbReference>
<gene>
    <name evidence="8" type="ORF">GCM10007298_26650</name>
</gene>
<dbReference type="Proteomes" id="UP000632454">
    <property type="component" value="Unassembled WGS sequence"/>
</dbReference>
<evidence type="ECO:0000256" key="5">
    <source>
        <dbReference type="ARBA" id="ARBA00022723"/>
    </source>
</evidence>
<comment type="similarity">
    <text evidence="3 7">Belongs to the FPP/GGPP synthase family.</text>
</comment>
<comment type="cofactor">
    <cofactor evidence="1">
        <name>Mg(2+)</name>
        <dbReference type="ChEBI" id="CHEBI:18420"/>
    </cofactor>
</comment>
<dbReference type="PROSITE" id="PS00723">
    <property type="entry name" value="POLYPRENYL_SYNTHASE_1"/>
    <property type="match status" value="1"/>
</dbReference>
<dbReference type="Gene3D" id="1.10.600.10">
    <property type="entry name" value="Farnesyl Diphosphate Synthase"/>
    <property type="match status" value="1"/>
</dbReference>
<sequence>MTPTSEITSSTAVPVPDSVQAVPAAAETVLREMFDVHRATTAQISPVVATLVDQLAAFTLNGGKRVRPTFAWSGYRCAGGRTDEAIARQALTVCTALELIQACALIHDDIIDRSDTRRGRPTVHRALEAQHVDRTWSGDAGHYGVSTAILLGDLALSWADDVVASRDLPAEIRDRVQPIWAAMRTEVLAGQLLDVIGEASGDESVDAAFRVMRYKTAGYTVARPLQLGSALAGADETLSEALGAVGDGLGIAFQLRDDLLGVFGDPAQTGKPSGDDLVAGKRTALLALGLQAADADDPAAAAELRSMIGRPLTDDELDRARAILRDAGAERAVEDHIDRLVAESFEALDAAAVDPSARTELVTVATAIAGRQR</sequence>
<dbReference type="CDD" id="cd00685">
    <property type="entry name" value="Trans_IPPS_HT"/>
    <property type="match status" value="1"/>
</dbReference>
<protein>
    <submittedName>
        <fullName evidence="8">Geranylgeranyl pyrophosphate synthase</fullName>
    </submittedName>
</protein>
<dbReference type="InterPro" id="IPR000092">
    <property type="entry name" value="Polyprenyl_synt"/>
</dbReference>
<dbReference type="InterPro" id="IPR008949">
    <property type="entry name" value="Isoprenoid_synthase_dom_sf"/>
</dbReference>
<proteinExistence type="inferred from homology"/>
<dbReference type="PANTHER" id="PTHR12001:SF85">
    <property type="entry name" value="SHORT CHAIN ISOPRENYL DIPHOSPHATE SYNTHASE"/>
    <property type="match status" value="1"/>
</dbReference>
<organism evidence="8 9">
    <name type="scientific">Williamsia phyllosphaerae</name>
    <dbReference type="NCBI Taxonomy" id="885042"/>
    <lineage>
        <taxon>Bacteria</taxon>
        <taxon>Bacillati</taxon>
        <taxon>Actinomycetota</taxon>
        <taxon>Actinomycetes</taxon>
        <taxon>Mycobacteriales</taxon>
        <taxon>Nocardiaceae</taxon>
        <taxon>Williamsia</taxon>
    </lineage>
</organism>
<dbReference type="SFLD" id="SFLDS00005">
    <property type="entry name" value="Isoprenoid_Synthase_Type_I"/>
    <property type="match status" value="1"/>
</dbReference>
<evidence type="ECO:0000256" key="1">
    <source>
        <dbReference type="ARBA" id="ARBA00001946"/>
    </source>
</evidence>
<dbReference type="SUPFAM" id="SSF48576">
    <property type="entry name" value="Terpenoid synthases"/>
    <property type="match status" value="1"/>
</dbReference>
<comment type="pathway">
    <text evidence="2">Isoprenoid biosynthesis.</text>
</comment>
<dbReference type="PROSITE" id="PS00444">
    <property type="entry name" value="POLYPRENYL_SYNTHASE_2"/>
    <property type="match status" value="1"/>
</dbReference>
<evidence type="ECO:0000256" key="4">
    <source>
        <dbReference type="ARBA" id="ARBA00022679"/>
    </source>
</evidence>
<evidence type="ECO:0000313" key="9">
    <source>
        <dbReference type="Proteomes" id="UP000632454"/>
    </source>
</evidence>
<keyword evidence="9" id="KW-1185">Reference proteome</keyword>
<comment type="caution">
    <text evidence="8">The sequence shown here is derived from an EMBL/GenBank/DDBJ whole genome shotgun (WGS) entry which is preliminary data.</text>
</comment>